<dbReference type="EMBL" id="JANGAC010000002">
    <property type="protein sequence ID" value="MCQ4922213.1"/>
    <property type="molecule type" value="Genomic_DNA"/>
</dbReference>
<accession>A0ABT1S6X0</accession>
<name>A0ABT1S6X0_9FIRM</name>
<reference evidence="1 2" key="1">
    <citation type="submission" date="2022-06" db="EMBL/GenBank/DDBJ databases">
        <title>Isolation of gut microbiota from human fecal samples.</title>
        <authorList>
            <person name="Pamer E.G."/>
            <person name="Barat B."/>
            <person name="Waligurski E."/>
            <person name="Medina S."/>
            <person name="Paddock L."/>
            <person name="Mostad J."/>
        </authorList>
    </citation>
    <scope>NUCLEOTIDE SEQUENCE [LARGE SCALE GENOMIC DNA]</scope>
    <source>
        <strain evidence="1 2">DFI.7.95</strain>
    </source>
</reference>
<dbReference type="Proteomes" id="UP001524478">
    <property type="component" value="Unassembled WGS sequence"/>
</dbReference>
<evidence type="ECO:0000313" key="1">
    <source>
        <dbReference type="EMBL" id="MCQ4922213.1"/>
    </source>
</evidence>
<proteinExistence type="predicted"/>
<evidence type="ECO:0000313" key="2">
    <source>
        <dbReference type="Proteomes" id="UP001524478"/>
    </source>
</evidence>
<comment type="caution">
    <text evidence="1">The sequence shown here is derived from an EMBL/GenBank/DDBJ whole genome shotgun (WGS) entry which is preliminary data.</text>
</comment>
<dbReference type="RefSeq" id="WP_256310502.1">
    <property type="nucleotide sequence ID" value="NZ_JANGAC010000002.1"/>
</dbReference>
<gene>
    <name evidence="1" type="ORF">NE686_03895</name>
</gene>
<sequence length="67" mass="7924">MNSCFAYVEIKGKCIALKETKCKDCNFYKTKEEVEESREKVIERIKSLDIEKRDYISETYYGGKLEV</sequence>
<keyword evidence="2" id="KW-1185">Reference proteome</keyword>
<organism evidence="1 2">
    <name type="scientific">Tissierella carlieri</name>
    <dbReference type="NCBI Taxonomy" id="689904"/>
    <lineage>
        <taxon>Bacteria</taxon>
        <taxon>Bacillati</taxon>
        <taxon>Bacillota</taxon>
        <taxon>Tissierellia</taxon>
        <taxon>Tissierellales</taxon>
        <taxon>Tissierellaceae</taxon>
        <taxon>Tissierella</taxon>
    </lineage>
</organism>
<protein>
    <submittedName>
        <fullName evidence="1">Uncharacterized protein</fullName>
    </submittedName>
</protein>